<organism evidence="1 2">
    <name type="scientific">Pistacia atlantica</name>
    <dbReference type="NCBI Taxonomy" id="434234"/>
    <lineage>
        <taxon>Eukaryota</taxon>
        <taxon>Viridiplantae</taxon>
        <taxon>Streptophyta</taxon>
        <taxon>Embryophyta</taxon>
        <taxon>Tracheophyta</taxon>
        <taxon>Spermatophyta</taxon>
        <taxon>Magnoliopsida</taxon>
        <taxon>eudicotyledons</taxon>
        <taxon>Gunneridae</taxon>
        <taxon>Pentapetalae</taxon>
        <taxon>rosids</taxon>
        <taxon>malvids</taxon>
        <taxon>Sapindales</taxon>
        <taxon>Anacardiaceae</taxon>
        <taxon>Pistacia</taxon>
    </lineage>
</organism>
<proteinExistence type="predicted"/>
<evidence type="ECO:0000313" key="2">
    <source>
        <dbReference type="Proteomes" id="UP001164250"/>
    </source>
</evidence>
<reference evidence="2" key="1">
    <citation type="journal article" date="2023" name="G3 (Bethesda)">
        <title>Genome assembly and association tests identify interacting loci associated with vigor, precocity, and sex in interspecific pistachio rootstocks.</title>
        <authorList>
            <person name="Palmer W."/>
            <person name="Jacygrad E."/>
            <person name="Sagayaradj S."/>
            <person name="Cavanaugh K."/>
            <person name="Han R."/>
            <person name="Bertier L."/>
            <person name="Beede B."/>
            <person name="Kafkas S."/>
            <person name="Golino D."/>
            <person name="Preece J."/>
            <person name="Michelmore R."/>
        </authorList>
    </citation>
    <scope>NUCLEOTIDE SEQUENCE [LARGE SCALE GENOMIC DNA]</scope>
</reference>
<gene>
    <name evidence="1" type="ORF">Patl1_27784</name>
</gene>
<sequence>MQGCYISNLCPEGSLMASVLVMCFLLSLVILHTRAELEKISPGSSLVPNTSRNSWRSASGHFAFGFYQQGNEFAVGIWLVDKLNITVVWTANRDDQPVPLNSTIEFTKHGLLLRTHQGAEKNITQLSKQPASASMLDSGNFVIYGNESQVIWNSFDSPTDTILGGQSIDSQLISSRSTSDHSSGQFYLNVNYNGLAAYPVNHTGILEECYWKVIIRISDVSLVLNLGLSGALQLTGNETLQTIANSSYPANSKTVIYRATLDPDGILRLYSHRFEISGNSNVTTEWSAMLKQCEVTGFCGFNSFCSSPGGIADCYCFPGFEYINPGVRNLGCYKSFNEEEGCERNEPEAFYNITGIENTMLGGYPYALLPVNKEDCKESCLSDCYCAAALYLNGTCGKLKLPLMFGMEDKNISATVFIKMISRNNNTVSTPHTPENDEKVVSESKKTLITILTASLGFMAFMCLLIAISSFFVYKQRVSRYRKLRGNSNFGLTKEFSLQSFSYNELEQATNGFEEVLGRGRLGAVYKGAISEGNKTVAVKRLESVGEEEEKIFRAEMAAVRRTHHRNLVRLLGFCMEGSRKLLIYEYMKLNKVVGEEEVHMKTLERMVKVGLLCIQDDPNLRPAMKNVILMLEGTMDVPVPPIPSIVIT</sequence>
<accession>A0ACC1BGZ7</accession>
<comment type="caution">
    <text evidence="1">The sequence shown here is derived from an EMBL/GenBank/DDBJ whole genome shotgun (WGS) entry which is preliminary data.</text>
</comment>
<dbReference type="Proteomes" id="UP001164250">
    <property type="component" value="Chromosome 5"/>
</dbReference>
<protein>
    <submittedName>
        <fullName evidence="1">Uncharacterized protein</fullName>
    </submittedName>
</protein>
<name>A0ACC1BGZ7_9ROSI</name>
<evidence type="ECO:0000313" key="1">
    <source>
        <dbReference type="EMBL" id="KAJ0098264.1"/>
    </source>
</evidence>
<dbReference type="EMBL" id="CM047901">
    <property type="protein sequence ID" value="KAJ0098264.1"/>
    <property type="molecule type" value="Genomic_DNA"/>
</dbReference>
<keyword evidence="2" id="KW-1185">Reference proteome</keyword>